<dbReference type="RefSeq" id="XP_062777768.1">
    <property type="nucleotide sequence ID" value="XM_062921717.1"/>
</dbReference>
<feature type="compositionally biased region" description="Low complexity" evidence="1">
    <location>
        <begin position="111"/>
        <end position="123"/>
    </location>
</feature>
<evidence type="ECO:0000313" key="3">
    <source>
        <dbReference type="Proteomes" id="UP001322277"/>
    </source>
</evidence>
<feature type="compositionally biased region" description="Basic and acidic residues" evidence="1">
    <location>
        <begin position="93"/>
        <end position="110"/>
    </location>
</feature>
<dbReference type="GeneID" id="87942061"/>
<feature type="region of interest" description="Disordered" evidence="1">
    <location>
        <begin position="1"/>
        <end position="213"/>
    </location>
</feature>
<proteinExistence type="predicted"/>
<dbReference type="Proteomes" id="UP001322277">
    <property type="component" value="Chromosome 3"/>
</dbReference>
<protein>
    <submittedName>
        <fullName evidence="2">Uncharacterized protein</fullName>
    </submittedName>
</protein>
<feature type="compositionally biased region" description="Low complexity" evidence="1">
    <location>
        <begin position="19"/>
        <end position="31"/>
    </location>
</feature>
<name>A0AAX4IC56_9PEZI</name>
<reference evidence="3" key="1">
    <citation type="journal article" date="2023" name="bioRxiv">
        <title>Complete genome of the Medicago anthracnose fungus, Colletotrichum destructivum, reveals a mini-chromosome-like region within a core chromosome.</title>
        <authorList>
            <person name="Lapalu N."/>
            <person name="Simon A."/>
            <person name="Lu A."/>
            <person name="Plaumann P.-L."/>
            <person name="Amselem J."/>
            <person name="Pigne S."/>
            <person name="Auger A."/>
            <person name="Koch C."/>
            <person name="Dallery J.-F."/>
            <person name="O'Connell R.J."/>
        </authorList>
    </citation>
    <scope>NUCLEOTIDE SEQUENCE [LARGE SCALE GENOMIC DNA]</scope>
    <source>
        <strain evidence="3">CBS 520.97</strain>
    </source>
</reference>
<dbReference type="EMBL" id="CP137307">
    <property type="protein sequence ID" value="WQF80544.1"/>
    <property type="molecule type" value="Genomic_DNA"/>
</dbReference>
<keyword evidence="3" id="KW-1185">Reference proteome</keyword>
<organism evidence="2 3">
    <name type="scientific">Colletotrichum destructivum</name>
    <dbReference type="NCBI Taxonomy" id="34406"/>
    <lineage>
        <taxon>Eukaryota</taxon>
        <taxon>Fungi</taxon>
        <taxon>Dikarya</taxon>
        <taxon>Ascomycota</taxon>
        <taxon>Pezizomycotina</taxon>
        <taxon>Sordariomycetes</taxon>
        <taxon>Hypocreomycetidae</taxon>
        <taxon>Glomerellales</taxon>
        <taxon>Glomerellaceae</taxon>
        <taxon>Colletotrichum</taxon>
        <taxon>Colletotrichum destructivum species complex</taxon>
    </lineage>
</organism>
<dbReference type="KEGG" id="cdet:87942061"/>
<evidence type="ECO:0000313" key="2">
    <source>
        <dbReference type="EMBL" id="WQF80544.1"/>
    </source>
</evidence>
<gene>
    <name evidence="2" type="ORF">CDEST_05558</name>
</gene>
<feature type="compositionally biased region" description="Pro residues" evidence="1">
    <location>
        <begin position="197"/>
        <end position="206"/>
    </location>
</feature>
<dbReference type="AlphaFoldDB" id="A0AAX4IC56"/>
<evidence type="ECO:0000256" key="1">
    <source>
        <dbReference type="SAM" id="MobiDB-lite"/>
    </source>
</evidence>
<sequence>MCEDRHSEGSAGDGVASTRAYPPSASGRSSRPPSPDAVASEAAGRRIPRSPLAPHAESLIDMEIPQAAPSPRPGRKRGLDELFGDSTPPSPDKLQRELDRQHQEALEARRSSSSSSSSSTTTTLLLPPGAHPGVRVQDSKRQKKLVYRCKPAEHDATPHSTVGRGNDDGNGYSYAAERPSGSPADSSRHHDAKVSHRPPPTHPVIPPMQEQED</sequence>
<accession>A0AAX4IC56</accession>